<evidence type="ECO:0000313" key="5">
    <source>
        <dbReference type="Proteomes" id="UP001153069"/>
    </source>
</evidence>
<dbReference type="InterPro" id="IPR052592">
    <property type="entry name" value="LRR-RLK"/>
</dbReference>
<reference evidence="4" key="1">
    <citation type="submission" date="2020-06" db="EMBL/GenBank/DDBJ databases">
        <authorList>
            <consortium name="Plant Systems Biology data submission"/>
        </authorList>
    </citation>
    <scope>NUCLEOTIDE SEQUENCE</scope>
    <source>
        <strain evidence="4">D6</strain>
    </source>
</reference>
<name>A0A9N8HUP7_9STRA</name>
<sequence length="692" mass="75801">MKEKKTQSQDVQPQPTGTLYDALGNSSEKKGEHEKTDMEVVIGHQHPLCPALIVSSLLTLSDIIRGIEPVPSLASPAANQAGSIRQDGPGAYSVHGHRSTIQRPRSGPLTGRIPDMEGLGLEMVPTSQANRDHDTGLIHADPIDASENGMIPTAEPISKRAKRLWKKKLFLFLSMETMVAQVLVLIILVAFLLAPKTGDHKELTEQQNGVIPVSGNSFLATTPKTQPPLSLWERLNLPQYTLSAMENPRSPQTKAYQWLSINIDNSNNTEHLAVWRLRQKFALATFYYSTRGDHWVENQGWLDWDTNECNWTQQRLWDPLNQEVNCDDDGKLLSLQFWYANNLDGTMPPEISLLCNSLEIVAFARNYQLKGSIPTEVGLMTKLALIQFFSATSSGTLPTELGQLQSLKNLLISGRELIGTLPTELGNLSNLTGLVSEGANFSGSIPAEVLRLSNLKTLIFSECPLLDTSSFLPGVVRNLHNLEILGLGSGKTGGFTSIPTEIGRLTNLQTLKLTDFRLNGTLVSEMGMLTKLNYLYLERNSITGTLPEELSKMSQLKVLLMSSNQLEGSPLEQGVLHQLTQLQELHINDNLFSGSIATEIGSMNSLEKLEVQDTNLSGTLPTDLLLLDNLTSLVLSNTSLTGSIPDGLCGAIVSPHERKFFGGNFYSVPTTNLSVCYGTSLCGCTCEHCPKA</sequence>
<dbReference type="InterPro" id="IPR001611">
    <property type="entry name" value="Leu-rich_rpt"/>
</dbReference>
<accession>A0A9N8HUP7</accession>
<feature type="transmembrane region" description="Helical" evidence="3">
    <location>
        <begin position="169"/>
        <end position="194"/>
    </location>
</feature>
<keyword evidence="1" id="KW-0677">Repeat</keyword>
<dbReference type="AlphaFoldDB" id="A0A9N8HUP7"/>
<feature type="region of interest" description="Disordered" evidence="2">
    <location>
        <begin position="1"/>
        <end position="36"/>
    </location>
</feature>
<dbReference type="Proteomes" id="UP001153069">
    <property type="component" value="Unassembled WGS sequence"/>
</dbReference>
<evidence type="ECO:0000256" key="1">
    <source>
        <dbReference type="ARBA" id="ARBA00022737"/>
    </source>
</evidence>
<dbReference type="PANTHER" id="PTHR48054:SF82">
    <property type="entry name" value="LRR RECEPTOR-LIKE SERINE_THREONINE-PROTEIN KINASE FLS2"/>
    <property type="match status" value="1"/>
</dbReference>
<proteinExistence type="predicted"/>
<dbReference type="OrthoDB" id="676979at2759"/>
<evidence type="ECO:0000256" key="3">
    <source>
        <dbReference type="SAM" id="Phobius"/>
    </source>
</evidence>
<dbReference type="InterPro" id="IPR032675">
    <property type="entry name" value="LRR_dom_sf"/>
</dbReference>
<dbReference type="Gene3D" id="3.80.10.10">
    <property type="entry name" value="Ribonuclease Inhibitor"/>
    <property type="match status" value="3"/>
</dbReference>
<organism evidence="4 5">
    <name type="scientific">Seminavis robusta</name>
    <dbReference type="NCBI Taxonomy" id="568900"/>
    <lineage>
        <taxon>Eukaryota</taxon>
        <taxon>Sar</taxon>
        <taxon>Stramenopiles</taxon>
        <taxon>Ochrophyta</taxon>
        <taxon>Bacillariophyta</taxon>
        <taxon>Bacillariophyceae</taxon>
        <taxon>Bacillariophycidae</taxon>
        <taxon>Naviculales</taxon>
        <taxon>Naviculaceae</taxon>
        <taxon>Seminavis</taxon>
    </lineage>
</organism>
<keyword evidence="3" id="KW-1133">Transmembrane helix</keyword>
<keyword evidence="3" id="KW-0472">Membrane</keyword>
<protein>
    <submittedName>
        <fullName evidence="4">Leucine Rich Repeat</fullName>
    </submittedName>
</protein>
<feature type="compositionally biased region" description="Polar residues" evidence="2">
    <location>
        <begin position="8"/>
        <end position="17"/>
    </location>
</feature>
<keyword evidence="3" id="KW-0812">Transmembrane</keyword>
<gene>
    <name evidence="4" type="ORF">SEMRO_2133_G315900.1</name>
</gene>
<keyword evidence="5" id="KW-1185">Reference proteome</keyword>
<feature type="compositionally biased region" description="Basic and acidic residues" evidence="2">
    <location>
        <begin position="27"/>
        <end position="36"/>
    </location>
</feature>
<evidence type="ECO:0000256" key="2">
    <source>
        <dbReference type="SAM" id="MobiDB-lite"/>
    </source>
</evidence>
<dbReference type="EMBL" id="CAICTM010002131">
    <property type="protein sequence ID" value="CAB9528038.1"/>
    <property type="molecule type" value="Genomic_DNA"/>
</dbReference>
<comment type="caution">
    <text evidence="4">The sequence shown here is derived from an EMBL/GenBank/DDBJ whole genome shotgun (WGS) entry which is preliminary data.</text>
</comment>
<dbReference type="FunFam" id="3.80.10.10:FF:000383">
    <property type="entry name" value="Leucine-rich repeat receptor protein kinase EMS1"/>
    <property type="match status" value="1"/>
</dbReference>
<dbReference type="Pfam" id="PF00560">
    <property type="entry name" value="LRR_1"/>
    <property type="match status" value="2"/>
</dbReference>
<evidence type="ECO:0000313" key="4">
    <source>
        <dbReference type="EMBL" id="CAB9528038.1"/>
    </source>
</evidence>
<dbReference type="PANTHER" id="PTHR48054">
    <property type="entry name" value="RECEPTOR KINASE-LIKE PROTEIN XA21"/>
    <property type="match status" value="1"/>
</dbReference>
<dbReference type="SUPFAM" id="SSF52058">
    <property type="entry name" value="L domain-like"/>
    <property type="match status" value="1"/>
</dbReference>